<dbReference type="InParanoid" id="E1ZXT9"/>
<proteinExistence type="predicted"/>
<protein>
    <recommendedName>
        <fullName evidence="3">DUF659 domain-containing protein</fullName>
    </recommendedName>
</protein>
<organism evidence="2">
    <name type="scientific">Camponotus floridanus</name>
    <name type="common">Florida carpenter ant</name>
    <dbReference type="NCBI Taxonomy" id="104421"/>
    <lineage>
        <taxon>Eukaryota</taxon>
        <taxon>Metazoa</taxon>
        <taxon>Ecdysozoa</taxon>
        <taxon>Arthropoda</taxon>
        <taxon>Hexapoda</taxon>
        <taxon>Insecta</taxon>
        <taxon>Pterygota</taxon>
        <taxon>Neoptera</taxon>
        <taxon>Endopterygota</taxon>
        <taxon>Hymenoptera</taxon>
        <taxon>Apocrita</taxon>
        <taxon>Aculeata</taxon>
        <taxon>Formicoidea</taxon>
        <taxon>Formicidae</taxon>
        <taxon>Formicinae</taxon>
        <taxon>Camponotus</taxon>
    </lineage>
</organism>
<gene>
    <name evidence="1" type="ORF">EAG_03889</name>
</gene>
<feature type="non-terminal residue" evidence="1">
    <location>
        <position position="40"/>
    </location>
</feature>
<evidence type="ECO:0000313" key="2">
    <source>
        <dbReference type="Proteomes" id="UP000000311"/>
    </source>
</evidence>
<evidence type="ECO:0008006" key="3">
    <source>
        <dbReference type="Google" id="ProtNLM"/>
    </source>
</evidence>
<dbReference type="AlphaFoldDB" id="E1ZXT9"/>
<keyword evidence="2" id="KW-1185">Reference proteome</keyword>
<dbReference type="Proteomes" id="UP000000311">
    <property type="component" value="Unassembled WGS sequence"/>
</dbReference>
<evidence type="ECO:0000313" key="1">
    <source>
        <dbReference type="EMBL" id="EFN74000.1"/>
    </source>
</evidence>
<name>E1ZXT9_CAMFO</name>
<feature type="non-terminal residue" evidence="1">
    <location>
        <position position="1"/>
    </location>
</feature>
<reference evidence="1 2" key="1">
    <citation type="journal article" date="2010" name="Science">
        <title>Genomic comparison of the ants Camponotus floridanus and Harpegnathos saltator.</title>
        <authorList>
            <person name="Bonasio R."/>
            <person name="Zhang G."/>
            <person name="Ye C."/>
            <person name="Mutti N.S."/>
            <person name="Fang X."/>
            <person name="Qin N."/>
            <person name="Donahue G."/>
            <person name="Yang P."/>
            <person name="Li Q."/>
            <person name="Li C."/>
            <person name="Zhang P."/>
            <person name="Huang Z."/>
            <person name="Berger S.L."/>
            <person name="Reinberg D."/>
            <person name="Wang J."/>
            <person name="Liebig J."/>
        </authorList>
    </citation>
    <scope>NUCLEOTIDE SEQUENCE [LARGE SCALE GENOMIC DNA]</scope>
    <source>
        <strain evidence="2">C129</strain>
    </source>
</reference>
<sequence>GEYIKAIIKNVCSSFNISLDQIYTITTDNGANMLKAVRIL</sequence>
<dbReference type="EMBL" id="GL435104">
    <property type="protein sequence ID" value="EFN74000.1"/>
    <property type="molecule type" value="Genomic_DNA"/>
</dbReference>
<accession>E1ZXT9</accession>